<dbReference type="InterPro" id="IPR000182">
    <property type="entry name" value="GNAT_dom"/>
</dbReference>
<keyword evidence="1" id="KW-0808">Transferase</keyword>
<gene>
    <name evidence="4" type="ORF">ADK38_07685</name>
</gene>
<evidence type="ECO:0000256" key="1">
    <source>
        <dbReference type="ARBA" id="ARBA00022679"/>
    </source>
</evidence>
<dbReference type="CDD" id="cd04301">
    <property type="entry name" value="NAT_SF"/>
    <property type="match status" value="1"/>
</dbReference>
<evidence type="ECO:0000256" key="2">
    <source>
        <dbReference type="ARBA" id="ARBA00023315"/>
    </source>
</evidence>
<dbReference type="Gene3D" id="3.40.630.30">
    <property type="match status" value="1"/>
</dbReference>
<dbReference type="PROSITE" id="PS51186">
    <property type="entry name" value="GNAT"/>
    <property type="match status" value="1"/>
</dbReference>
<proteinExistence type="predicted"/>
<dbReference type="SUPFAM" id="SSF55729">
    <property type="entry name" value="Acyl-CoA N-acyltransferases (Nat)"/>
    <property type="match status" value="1"/>
</dbReference>
<name>A0ABR5JAY9_9ACTN</name>
<evidence type="ECO:0000259" key="3">
    <source>
        <dbReference type="PROSITE" id="PS51186"/>
    </source>
</evidence>
<keyword evidence="5" id="KW-1185">Reference proteome</keyword>
<reference evidence="4 5" key="1">
    <citation type="submission" date="2015-07" db="EMBL/GenBank/DDBJ databases">
        <authorList>
            <person name="Ju K.-S."/>
            <person name="Doroghazi J.R."/>
            <person name="Metcalf W.W."/>
        </authorList>
    </citation>
    <scope>NUCLEOTIDE SEQUENCE [LARGE SCALE GENOMIC DNA]</scope>
    <source>
        <strain evidence="4 5">NRRL B-3589</strain>
    </source>
</reference>
<evidence type="ECO:0000313" key="5">
    <source>
        <dbReference type="Proteomes" id="UP000037020"/>
    </source>
</evidence>
<dbReference type="Proteomes" id="UP000037020">
    <property type="component" value="Unassembled WGS sequence"/>
</dbReference>
<accession>A0ABR5JAY9</accession>
<dbReference type="EMBL" id="LGUT01000630">
    <property type="protein sequence ID" value="KOG90617.1"/>
    <property type="molecule type" value="Genomic_DNA"/>
</dbReference>
<dbReference type="InterPro" id="IPR016181">
    <property type="entry name" value="Acyl_CoA_acyltransferase"/>
</dbReference>
<dbReference type="InterPro" id="IPR050832">
    <property type="entry name" value="Bact_Acetyltransf"/>
</dbReference>
<dbReference type="PANTHER" id="PTHR43877">
    <property type="entry name" value="AMINOALKYLPHOSPHONATE N-ACETYLTRANSFERASE-RELATED-RELATED"/>
    <property type="match status" value="1"/>
</dbReference>
<protein>
    <submittedName>
        <fullName evidence="4">GCN5 family acetyltransferase</fullName>
    </submittedName>
</protein>
<dbReference type="Pfam" id="PF00583">
    <property type="entry name" value="Acetyltransf_1"/>
    <property type="match status" value="1"/>
</dbReference>
<comment type="caution">
    <text evidence="4">The sequence shown here is derived from an EMBL/GenBank/DDBJ whole genome shotgun (WGS) entry which is preliminary data.</text>
</comment>
<organism evidence="4 5">
    <name type="scientific">Streptomyces varsoviensis</name>
    <dbReference type="NCBI Taxonomy" id="67373"/>
    <lineage>
        <taxon>Bacteria</taxon>
        <taxon>Bacillati</taxon>
        <taxon>Actinomycetota</taxon>
        <taxon>Actinomycetes</taxon>
        <taxon>Kitasatosporales</taxon>
        <taxon>Streptomycetaceae</taxon>
        <taxon>Streptomyces</taxon>
    </lineage>
</organism>
<keyword evidence="2" id="KW-0012">Acyltransferase</keyword>
<feature type="domain" description="N-acetyltransferase" evidence="3">
    <location>
        <begin position="8"/>
        <end position="173"/>
    </location>
</feature>
<sequence length="173" mass="18883">MRLSLTQMEIREGGAEDIPAILAMMDSAVEWLVAEGRTGQWGTEPFSSRSTSVDKIRETVGSGPTWIAEVDGEAAGAMTIASRPSPYIAPADEPEVFVRLLVTDSRFRGHGVGSALLAHAVEEARRQSVRLLRVDCYAGGEGRLVDYYRRNGFTPTETFDVNGWPGQVLAQRV</sequence>
<evidence type="ECO:0000313" key="4">
    <source>
        <dbReference type="EMBL" id="KOG90617.1"/>
    </source>
</evidence>